<reference evidence="1 2" key="1">
    <citation type="submission" date="2018-06" db="EMBL/GenBank/DDBJ databases">
        <title>Pedobacter endophyticus sp. nov., an endophytic bacterium isolated from a leaf of Triticum aestivum.</title>
        <authorList>
            <person name="Zhang L."/>
        </authorList>
    </citation>
    <scope>NUCLEOTIDE SEQUENCE [LARGE SCALE GENOMIC DNA]</scope>
    <source>
        <strain evidence="1 2">CM134L-2</strain>
    </source>
</reference>
<dbReference type="EMBL" id="SAYW01000001">
    <property type="protein sequence ID" value="RWU10008.1"/>
    <property type="molecule type" value="Genomic_DNA"/>
</dbReference>
<dbReference type="Proteomes" id="UP000284120">
    <property type="component" value="Unassembled WGS sequence"/>
</dbReference>
<protein>
    <submittedName>
        <fullName evidence="1">Uncharacterized protein</fullName>
    </submittedName>
</protein>
<proteinExistence type="predicted"/>
<evidence type="ECO:0000313" key="1">
    <source>
        <dbReference type="EMBL" id="RWU10008.1"/>
    </source>
</evidence>
<dbReference type="RefSeq" id="WP_128353272.1">
    <property type="nucleotide sequence ID" value="NZ_QMHN01000001.1"/>
</dbReference>
<comment type="caution">
    <text evidence="1">The sequence shown here is derived from an EMBL/GenBank/DDBJ whole genome shotgun (WGS) entry which is preliminary data.</text>
</comment>
<name>A0A443Z0H5_9SPHI</name>
<dbReference type="OrthoDB" id="757813at2"/>
<evidence type="ECO:0000313" key="2">
    <source>
        <dbReference type="Proteomes" id="UP000284120"/>
    </source>
</evidence>
<keyword evidence="2" id="KW-1185">Reference proteome</keyword>
<gene>
    <name evidence="1" type="ORF">DPV69_01300</name>
</gene>
<organism evidence="1 2">
    <name type="scientific">Pedobacter chitinilyticus</name>
    <dbReference type="NCBI Taxonomy" id="2233776"/>
    <lineage>
        <taxon>Bacteria</taxon>
        <taxon>Pseudomonadati</taxon>
        <taxon>Bacteroidota</taxon>
        <taxon>Sphingobacteriia</taxon>
        <taxon>Sphingobacteriales</taxon>
        <taxon>Sphingobacteriaceae</taxon>
        <taxon>Pedobacter</taxon>
    </lineage>
</organism>
<sequence length="170" mass="18463">MKKILFVLFVVFAANLGCKKMDTGGGLCACSPVQIPPILLVVKGANGVDMLNPATNGYFAASNIKLYFQIGSTEQQMSFSIEKPFSAGNSTTEKVEFYQLRSSYLLDVLSAKNPPNVFIKLGNAEPRQLKAVMANGEKYLVAKLLVNNVEATAETGPVKNSVPNIFYFNL</sequence>
<dbReference type="AlphaFoldDB" id="A0A443Z0H5"/>
<accession>A0A443Z0H5</accession>